<evidence type="ECO:0000256" key="1">
    <source>
        <dbReference type="ARBA" id="ARBA00006383"/>
    </source>
</evidence>
<dbReference type="SUPFAM" id="SSF110710">
    <property type="entry name" value="TTHA0583/YokD-like"/>
    <property type="match status" value="1"/>
</dbReference>
<evidence type="ECO:0000313" key="6">
    <source>
        <dbReference type="EMBL" id="TDP07478.1"/>
    </source>
</evidence>
<protein>
    <recommendedName>
        <fullName evidence="2 5">Aminoglycoside N(3)-acetyltransferase</fullName>
        <ecNumber evidence="5">2.3.1.-</ecNumber>
    </recommendedName>
</protein>
<evidence type="ECO:0000256" key="3">
    <source>
        <dbReference type="ARBA" id="ARBA00022679"/>
    </source>
</evidence>
<evidence type="ECO:0000256" key="2">
    <source>
        <dbReference type="ARBA" id="ARBA00012882"/>
    </source>
</evidence>
<dbReference type="RefSeq" id="WP_162849535.1">
    <property type="nucleotide sequence ID" value="NZ_JAUFPJ010000008.1"/>
</dbReference>
<dbReference type="EC" id="2.3.1.-" evidence="5"/>
<name>A0A4R6MZ26_9BURK</name>
<keyword evidence="5" id="KW-0046">Antibiotic resistance</keyword>
<dbReference type="PANTHER" id="PTHR11104:SF0">
    <property type="entry name" value="SPBETA PROPHAGE-DERIVED AMINOGLYCOSIDE N(3')-ACETYLTRANSFERASE-LIKE PROTEIN YOKD"/>
    <property type="match status" value="1"/>
</dbReference>
<organism evidence="6 7">
    <name type="scientific">Roseateles asaccharophilus</name>
    <dbReference type="NCBI Taxonomy" id="582607"/>
    <lineage>
        <taxon>Bacteria</taxon>
        <taxon>Pseudomonadati</taxon>
        <taxon>Pseudomonadota</taxon>
        <taxon>Betaproteobacteria</taxon>
        <taxon>Burkholderiales</taxon>
        <taxon>Sphaerotilaceae</taxon>
        <taxon>Roseateles</taxon>
    </lineage>
</organism>
<evidence type="ECO:0000256" key="5">
    <source>
        <dbReference type="RuleBase" id="RU365031"/>
    </source>
</evidence>
<evidence type="ECO:0000313" key="7">
    <source>
        <dbReference type="Proteomes" id="UP000295357"/>
    </source>
</evidence>
<proteinExistence type="inferred from homology"/>
<comment type="similarity">
    <text evidence="1 5">Belongs to the antibiotic N-acetyltransferase family.</text>
</comment>
<dbReference type="EMBL" id="SNXE01000007">
    <property type="protein sequence ID" value="TDP07478.1"/>
    <property type="molecule type" value="Genomic_DNA"/>
</dbReference>
<comment type="caution">
    <text evidence="6">The sequence shown here is derived from an EMBL/GenBank/DDBJ whole genome shotgun (WGS) entry which is preliminary data.</text>
</comment>
<dbReference type="InterPro" id="IPR028345">
    <property type="entry name" value="Antibiotic_NAT-like"/>
</dbReference>
<accession>A0A4R6MZ26</accession>
<dbReference type="Proteomes" id="UP000295357">
    <property type="component" value="Unassembled WGS sequence"/>
</dbReference>
<dbReference type="Pfam" id="PF02522">
    <property type="entry name" value="Antibiotic_NAT"/>
    <property type="match status" value="1"/>
</dbReference>
<dbReference type="AlphaFoldDB" id="A0A4R6MZ26"/>
<dbReference type="GO" id="GO:0046677">
    <property type="term" value="P:response to antibiotic"/>
    <property type="evidence" value="ECO:0007669"/>
    <property type="project" value="UniProtKB-KW"/>
</dbReference>
<comment type="catalytic activity">
    <reaction evidence="5">
        <text>a 2-deoxystreptamine antibiotic + acetyl-CoA = an N(3)-acetyl-2-deoxystreptamine antibiotic + CoA + H(+)</text>
        <dbReference type="Rhea" id="RHEA:12665"/>
        <dbReference type="ChEBI" id="CHEBI:15378"/>
        <dbReference type="ChEBI" id="CHEBI:57287"/>
        <dbReference type="ChEBI" id="CHEBI:57288"/>
        <dbReference type="ChEBI" id="CHEBI:57921"/>
        <dbReference type="ChEBI" id="CHEBI:77452"/>
        <dbReference type="EC" id="2.3.1.81"/>
    </reaction>
</comment>
<keyword evidence="7" id="KW-1185">Reference proteome</keyword>
<gene>
    <name evidence="6" type="ORF">DFR39_10711</name>
</gene>
<sequence length="319" mass="35339">MHLKAFVKRLLPHLPRWAQQSIRKRAEQQRLAQHAARKQRTQVLLADVIAQLEGFEFGSDVIVHGSISNIGKMDKPVPALVEALLHLVDTRHHTLLVPALPYNTTMKEYLDGLANFDLRSAKNAMGAISNLVMAMPGAMRSLHPTHSVVALGPQALAYTQDHQRDSTPFGPHSPYAKLTARRGKILLVGVGLNSVTCFHVYEDLLGADCPVQVYLPNSYTVPCIDAQGQSLSINTVAHNPQVSAVRDCERARPWLEQAGAIRSVPLGEAELSLIDAWLFTRTLLERLKQGESIYGKVRLKPEQIAAIDRRLRELDPSKA</sequence>
<keyword evidence="3 5" id="KW-0808">Transferase</keyword>
<dbReference type="PANTHER" id="PTHR11104">
    <property type="entry name" value="AMINOGLYCOSIDE N3-ACETYLTRANSFERASE"/>
    <property type="match status" value="1"/>
</dbReference>
<evidence type="ECO:0000256" key="4">
    <source>
        <dbReference type="ARBA" id="ARBA00023315"/>
    </source>
</evidence>
<dbReference type="GO" id="GO:0046353">
    <property type="term" value="F:aminoglycoside 3-N-acetyltransferase activity"/>
    <property type="evidence" value="ECO:0007669"/>
    <property type="project" value="UniProtKB-EC"/>
</dbReference>
<reference evidence="6 7" key="1">
    <citation type="submission" date="2019-03" db="EMBL/GenBank/DDBJ databases">
        <title>Genomic Encyclopedia of Type Strains, Phase IV (KMG-IV): sequencing the most valuable type-strain genomes for metagenomic binning, comparative biology and taxonomic classification.</title>
        <authorList>
            <person name="Goeker M."/>
        </authorList>
    </citation>
    <scope>NUCLEOTIDE SEQUENCE [LARGE SCALE GENOMIC DNA]</scope>
    <source>
        <strain evidence="6 7">DSM 25082</strain>
    </source>
</reference>
<dbReference type="InterPro" id="IPR003679">
    <property type="entry name" value="Amioglycoside_AcTrfase"/>
</dbReference>
<keyword evidence="4 5" id="KW-0012">Acyltransferase</keyword>